<evidence type="ECO:0000313" key="13">
    <source>
        <dbReference type="Proteomes" id="UP000320461"/>
    </source>
</evidence>
<feature type="chain" id="PRO_5021484666" description="Beta-xylanase" evidence="8">
    <location>
        <begin position="26"/>
        <end position="1687"/>
    </location>
</feature>
<feature type="domain" description="Ig-like" evidence="9">
    <location>
        <begin position="1414"/>
        <end position="1500"/>
    </location>
</feature>
<dbReference type="InterPro" id="IPR010502">
    <property type="entry name" value="Carb-bd_dom_fam9"/>
</dbReference>
<dbReference type="PROSITE" id="PS50835">
    <property type="entry name" value="IG_LIKE"/>
    <property type="match status" value="3"/>
</dbReference>
<dbReference type="Gene3D" id="2.60.40.10">
    <property type="entry name" value="Immunoglobulins"/>
    <property type="match status" value="3"/>
</dbReference>
<dbReference type="SUPFAM" id="SSF88713">
    <property type="entry name" value="Glycoside hydrolase/deacetylase"/>
    <property type="match status" value="1"/>
</dbReference>
<feature type="domain" description="Ig-like" evidence="9">
    <location>
        <begin position="1506"/>
        <end position="1544"/>
    </location>
</feature>
<dbReference type="PRINTS" id="PR00134">
    <property type="entry name" value="GLHYDRLASE10"/>
</dbReference>
<comment type="caution">
    <text evidence="12">The sequence shown here is derived from an EMBL/GenBank/DDBJ whole genome shotgun (WGS) entry which is preliminary data.</text>
</comment>
<dbReference type="InterPro" id="IPR017853">
    <property type="entry name" value="GH"/>
</dbReference>
<dbReference type="InterPro" id="IPR018087">
    <property type="entry name" value="Glyco_hydro_5_CS"/>
</dbReference>
<evidence type="ECO:0000259" key="11">
    <source>
        <dbReference type="PROSITE" id="PS51760"/>
    </source>
</evidence>
<keyword evidence="4 7" id="KW-0119">Carbohydrate metabolism</keyword>
<dbReference type="InterPro" id="IPR036179">
    <property type="entry name" value="Ig-like_dom_sf"/>
</dbReference>
<keyword evidence="6 7" id="KW-0624">Polysaccharide degradation</keyword>
<dbReference type="InterPro" id="IPR044846">
    <property type="entry name" value="GH10"/>
</dbReference>
<comment type="catalytic activity">
    <reaction evidence="7">
        <text>Endohydrolysis of (1-&gt;4)-beta-D-xylosidic linkages in xylans.</text>
        <dbReference type="EC" id="3.2.1.8"/>
    </reaction>
</comment>
<dbReference type="SUPFAM" id="SSF49785">
    <property type="entry name" value="Galactose-binding domain-like"/>
    <property type="match status" value="2"/>
</dbReference>
<evidence type="ECO:0000256" key="3">
    <source>
        <dbReference type="ARBA" id="ARBA00022801"/>
    </source>
</evidence>
<evidence type="ECO:0000256" key="4">
    <source>
        <dbReference type="ARBA" id="ARBA00023277"/>
    </source>
</evidence>
<organism evidence="12 13">
    <name type="scientific">Cellulomonas gelida</name>
    <dbReference type="NCBI Taxonomy" id="1712"/>
    <lineage>
        <taxon>Bacteria</taxon>
        <taxon>Bacillati</taxon>
        <taxon>Actinomycetota</taxon>
        <taxon>Actinomycetes</taxon>
        <taxon>Micrococcales</taxon>
        <taxon>Cellulomonadaceae</taxon>
        <taxon>Cellulomonas</taxon>
    </lineage>
</organism>
<dbReference type="PANTHER" id="PTHR31490:SF90">
    <property type="entry name" value="ENDO-1,4-BETA-XYLANASE A"/>
    <property type="match status" value="1"/>
</dbReference>
<proteinExistence type="inferred from homology"/>
<dbReference type="InterPro" id="IPR013098">
    <property type="entry name" value="Ig_I-set"/>
</dbReference>
<evidence type="ECO:0000259" key="9">
    <source>
        <dbReference type="PROSITE" id="PS50835"/>
    </source>
</evidence>
<comment type="similarity">
    <text evidence="1 7">Belongs to the glycosyl hydrolase 10 (cellulase F) family.</text>
</comment>
<dbReference type="PROSITE" id="PS51677">
    <property type="entry name" value="NODB"/>
    <property type="match status" value="1"/>
</dbReference>
<dbReference type="Pfam" id="PF07679">
    <property type="entry name" value="I-set"/>
    <property type="match status" value="2"/>
</dbReference>
<keyword evidence="13" id="KW-1185">Reference proteome</keyword>
<evidence type="ECO:0000256" key="1">
    <source>
        <dbReference type="ARBA" id="ARBA00007495"/>
    </source>
</evidence>
<dbReference type="Pfam" id="PF01522">
    <property type="entry name" value="Polysacc_deac_1"/>
    <property type="match status" value="1"/>
</dbReference>
<dbReference type="Gene3D" id="2.60.40.1190">
    <property type="match status" value="1"/>
</dbReference>
<feature type="signal peptide" evidence="8">
    <location>
        <begin position="1"/>
        <end position="25"/>
    </location>
</feature>
<dbReference type="Pfam" id="PF00331">
    <property type="entry name" value="Glyco_hydro_10"/>
    <property type="match status" value="1"/>
</dbReference>
<dbReference type="SMART" id="SM00633">
    <property type="entry name" value="Glyco_10"/>
    <property type="match status" value="1"/>
</dbReference>
<dbReference type="GO" id="GO:0016810">
    <property type="term" value="F:hydrolase activity, acting on carbon-nitrogen (but not peptide) bonds"/>
    <property type="evidence" value="ECO:0007669"/>
    <property type="project" value="InterPro"/>
</dbReference>
<dbReference type="PANTHER" id="PTHR31490">
    <property type="entry name" value="GLYCOSYL HYDROLASE"/>
    <property type="match status" value="1"/>
</dbReference>
<dbReference type="SUPFAM" id="SSF48726">
    <property type="entry name" value="Immunoglobulin"/>
    <property type="match status" value="3"/>
</dbReference>
<dbReference type="GO" id="GO:0031176">
    <property type="term" value="F:endo-1,4-beta-xylanase activity"/>
    <property type="evidence" value="ECO:0007669"/>
    <property type="project" value="UniProtKB-EC"/>
</dbReference>
<gene>
    <name evidence="12" type="ORF">CGE01nite_22700</name>
</gene>
<dbReference type="Gene3D" id="2.60.120.260">
    <property type="entry name" value="Galactose-binding domain-like"/>
    <property type="match status" value="3"/>
</dbReference>
<dbReference type="GO" id="GO:0030246">
    <property type="term" value="F:carbohydrate binding"/>
    <property type="evidence" value="ECO:0007669"/>
    <property type="project" value="InterPro"/>
</dbReference>
<dbReference type="SUPFAM" id="SSF51445">
    <property type="entry name" value="(Trans)glycosidases"/>
    <property type="match status" value="1"/>
</dbReference>
<accession>A0A4Y3KKS4</accession>
<dbReference type="RefSeq" id="WP_170210952.1">
    <property type="nucleotide sequence ID" value="NZ_BJLQ01000024.1"/>
</dbReference>
<keyword evidence="3 7" id="KW-0378">Hydrolase</keyword>
<dbReference type="InterPro" id="IPR003305">
    <property type="entry name" value="CenC_carb-bd"/>
</dbReference>
<dbReference type="EC" id="3.2.1.8" evidence="7"/>
<keyword evidence="2" id="KW-0677">Repeat</keyword>
<evidence type="ECO:0000256" key="7">
    <source>
        <dbReference type="RuleBase" id="RU361174"/>
    </source>
</evidence>
<dbReference type="PROSITE" id="PS00659">
    <property type="entry name" value="GLYCOSYL_HYDROL_F5"/>
    <property type="match status" value="1"/>
</dbReference>
<dbReference type="SMART" id="SM00409">
    <property type="entry name" value="IG"/>
    <property type="match status" value="2"/>
</dbReference>
<feature type="domain" description="GH10" evidence="11">
    <location>
        <begin position="725"/>
        <end position="1069"/>
    </location>
</feature>
<feature type="domain" description="NodB homology" evidence="10">
    <location>
        <begin position="364"/>
        <end position="554"/>
    </location>
</feature>
<dbReference type="CDD" id="cd10917">
    <property type="entry name" value="CE4_NodB_like_6s_7s"/>
    <property type="match status" value="1"/>
</dbReference>
<dbReference type="InterPro" id="IPR013783">
    <property type="entry name" value="Ig-like_fold"/>
</dbReference>
<dbReference type="InterPro" id="IPR008979">
    <property type="entry name" value="Galactose-bd-like_sf"/>
</dbReference>
<protein>
    <recommendedName>
        <fullName evidence="7">Beta-xylanase</fullName>
        <ecNumber evidence="7">3.2.1.8</ecNumber>
    </recommendedName>
</protein>
<dbReference type="Gene3D" id="3.20.20.80">
    <property type="entry name" value="Glycosidases"/>
    <property type="match status" value="1"/>
</dbReference>
<evidence type="ECO:0000259" key="10">
    <source>
        <dbReference type="PROSITE" id="PS51677"/>
    </source>
</evidence>
<keyword evidence="5 7" id="KW-0326">Glycosidase</keyword>
<dbReference type="GO" id="GO:0045493">
    <property type="term" value="P:xylan catabolic process"/>
    <property type="evidence" value="ECO:0007669"/>
    <property type="project" value="UniProtKB-KW"/>
</dbReference>
<evidence type="ECO:0000256" key="6">
    <source>
        <dbReference type="ARBA" id="ARBA00023326"/>
    </source>
</evidence>
<name>A0A4Y3KKS4_9CELL</name>
<reference evidence="12 13" key="1">
    <citation type="submission" date="2019-06" db="EMBL/GenBank/DDBJ databases">
        <title>Whole genome shotgun sequence of Cellulomonas gelida NBRC 3748.</title>
        <authorList>
            <person name="Hosoyama A."/>
            <person name="Uohara A."/>
            <person name="Ohji S."/>
            <person name="Ichikawa N."/>
        </authorList>
    </citation>
    <scope>NUCLEOTIDE SEQUENCE [LARGE SCALE GENOMIC DNA]</scope>
    <source>
        <strain evidence="12 13">NBRC 3748</strain>
    </source>
</reference>
<sequence length="1687" mass="177331">MASLAALALLAAPLTAVVGAGAATAADGPTALLAADFDDGTSGGLVQSGADGTYVDLGDGNKVYQVVRGASFDGLETPEGLLAGLEPGTVVTISAEARIVDGDTNVGARWVTKPAYEWLASSTLTDEWTTVTAAYTVPETGAQSSFFFGTGPYPEPEPALAFTYQLDDVVVTATPVPASEPTVILSNDFESTIAPWGGRGSTVVATDTEKHGGAKSLSVSARSANWAGTQATLTSTLVEGTPSTVSAWVKLPAGTAGTTSIKLTAQTNSGGDDSYATVATATDVTDQEWVELSGTYTRPAGLTSVILYFEAEDIGEAHPSFLVDDVLITGQAGDDYVETDPDFVKGGALNPVTTPVEAARGTTKTSALTFDDGPNGAATTELLDFLAANDVHATFCVIGQNVQAPGGADILKRIVADGHTLCNHSTDYDSMDALSKQQVADKLKQNLQIIRTALGDPNAEVPYFRAPNGAWGQTNQVAVALGMQPLAVTNLIFDWDGAENAGDEAKLTAALRSTITSNPGEIVLVHDGGGNRTAGVNAVKTVVAELLADGWTFTLPAGGAAPKGVTLVESDFEDGTLQGWSARDDGNGVATLAVQDEVAHESTYAARVSDRTSQGQGLQFPVTEKATPGATYDVSAWVKFEGAPGDMTLSSRTLTGETQSFSNLVQFTGLSSSQWVHLTGTFTMPAFADAAELYFETAWAQGEAGNTSTFVIDDILVRSTPPSQIEDLTPLKDTVTFPVGVAIDSREMAGSASELLLKHFNQVTAENYMKVEAWYAEEGGVDTFRMHSEAKALLDFAQENDLRVYGHVLAWHGQTPQWFYEDDEGALLAPDAMRQRLRDHIFNVARTIAEQYGPFGSDTNPMVAWDVVNEVIDDGTGYADGMRRSTWYQILGESFVDSAFEYANEAFNDEYAAEGVEHPVALFINDYNTEQTGKRGRYRALVERLIDRDVPIDGVGHQFHVALSTPVSTLGAALADFDGMKKADGTNLLQAVTELDVSVGSADTAKAIDQGYYYQAAFDSFRQYAEDLFSVTVWGLTDSRSWRASNNGKPLLFDDYFKAKYAFYGAAGLDLPPALRSANAFAADAGGDYTATSAQWKRLPLHTVGENARFQLRWSADRLTAYVDVDDTTVDATDAVTFVTSEGAVSFGRDGEGDLDGVATEREGGWTAVVQVPLSGAERGDVVDLDVQVVDGDDRATWNTPGSLGSVSLVEELSYLEVPATTTAPTIDGTVDAAWAGASSVQTLKATSGSGGAIGTFRTLWKDNLLYVLADVADPVVDTTGSDPWIKDSVEIYVDGGNVKNGSYRYDDTQIRIDAAGAVSFGAGDEPFQRNRLTSAVVPTATGYRVEAAISLLEYGGLGTFHGLDFQVNDAASGSRHAITNWADPTGAGYQSTAHWGVGRLVEAKVVPPATVKPKVTTNPSSATVDRGTTVVLRAAATGTPTPTVQWQRRAAGTTSWAVVPGATKTSLAVVVGAANHGASYRAVFTNTAGSATTTAATVKVKPYAPKVTKNPKSVTTAKAGTKVTLTAAASGFPTPSVRWQQRGVGFSQWKTIAGATGTSLTVKVPATSGGVEVRAVFTNSAGSATTKTALVRKARVAPKVVTAPQSVTVQRDSVATFTVRVSGTPAPSVQWYERRAGASSWVTLTGATGTKLQVVATKARNGAQYRVVVTNAAGRATSTAATLTVR</sequence>
<dbReference type="Gene3D" id="3.20.20.370">
    <property type="entry name" value="Glycoside hydrolase/deacetylase"/>
    <property type="match status" value="1"/>
</dbReference>
<dbReference type="InterPro" id="IPR001000">
    <property type="entry name" value="GH10_dom"/>
</dbReference>
<dbReference type="InterPro" id="IPR003599">
    <property type="entry name" value="Ig_sub"/>
</dbReference>
<dbReference type="PROSITE" id="PS51760">
    <property type="entry name" value="GH10_2"/>
    <property type="match status" value="1"/>
</dbReference>
<keyword evidence="8" id="KW-0732">Signal</keyword>
<dbReference type="EMBL" id="BJLQ01000024">
    <property type="protein sequence ID" value="GEA85019.1"/>
    <property type="molecule type" value="Genomic_DNA"/>
</dbReference>
<evidence type="ECO:0000256" key="8">
    <source>
        <dbReference type="SAM" id="SignalP"/>
    </source>
</evidence>
<dbReference type="InterPro" id="IPR002509">
    <property type="entry name" value="NODB_dom"/>
</dbReference>
<dbReference type="InterPro" id="IPR011330">
    <property type="entry name" value="Glyco_hydro/deAcase_b/a-brl"/>
</dbReference>
<dbReference type="SUPFAM" id="SSF49344">
    <property type="entry name" value="CBD9-like"/>
    <property type="match status" value="1"/>
</dbReference>
<evidence type="ECO:0000256" key="5">
    <source>
        <dbReference type="ARBA" id="ARBA00023295"/>
    </source>
</evidence>
<dbReference type="Pfam" id="PF06452">
    <property type="entry name" value="CBM9_1"/>
    <property type="match status" value="1"/>
</dbReference>
<dbReference type="Proteomes" id="UP000320461">
    <property type="component" value="Unassembled WGS sequence"/>
</dbReference>
<feature type="domain" description="Ig-like" evidence="9">
    <location>
        <begin position="1599"/>
        <end position="1685"/>
    </location>
</feature>
<evidence type="ECO:0000313" key="12">
    <source>
        <dbReference type="EMBL" id="GEA85019.1"/>
    </source>
</evidence>
<dbReference type="Pfam" id="PF02018">
    <property type="entry name" value="CBM_4_9"/>
    <property type="match status" value="2"/>
</dbReference>
<dbReference type="InterPro" id="IPR007110">
    <property type="entry name" value="Ig-like_dom"/>
</dbReference>
<evidence type="ECO:0000256" key="2">
    <source>
        <dbReference type="ARBA" id="ARBA00022737"/>
    </source>
</evidence>